<accession>A0A3N4U625</accession>
<comment type="caution">
    <text evidence="1">The sequence shown here is derived from an EMBL/GenBank/DDBJ whole genome shotgun (WGS) entry which is preliminary data.</text>
</comment>
<reference evidence="1 2" key="1">
    <citation type="submission" date="2018-11" db="EMBL/GenBank/DDBJ databases">
        <title>Genomic Encyclopedia of Type Strains, Phase IV (KMG-IV): sequencing the most valuable type-strain genomes for metagenomic binning, comparative biology and taxonomic classification.</title>
        <authorList>
            <person name="Goeker M."/>
        </authorList>
    </citation>
    <scope>NUCLEOTIDE SEQUENCE [LARGE SCALE GENOMIC DNA]</scope>
    <source>
        <strain evidence="1 2">DSM 104731</strain>
    </source>
</reference>
<evidence type="ECO:0000313" key="2">
    <source>
        <dbReference type="Proteomes" id="UP000269689"/>
    </source>
</evidence>
<sequence length="130" mass="15011">MKRDLGIVRTLLLEAEKSGDRYFDIGAWAYADHDMREKELQSELSKEDLFHLDLLEQGKLIRKSLCEHSDQVVWEITWDGYEFLDAVRSETLWAKMQEEAKAQGISLTVKSAISYFSMFAKEVFEVAAAN</sequence>
<dbReference type="OrthoDB" id="6960201at2"/>
<evidence type="ECO:0000313" key="1">
    <source>
        <dbReference type="EMBL" id="RPE66226.1"/>
    </source>
</evidence>
<organism evidence="1 2">
    <name type="scientific">Pacificibacter maritimus</name>
    <dbReference type="NCBI Taxonomy" id="762213"/>
    <lineage>
        <taxon>Bacteria</taxon>
        <taxon>Pseudomonadati</taxon>
        <taxon>Pseudomonadota</taxon>
        <taxon>Alphaproteobacteria</taxon>
        <taxon>Rhodobacterales</taxon>
        <taxon>Roseobacteraceae</taxon>
        <taxon>Pacificibacter</taxon>
    </lineage>
</organism>
<dbReference type="AlphaFoldDB" id="A0A3N4U625"/>
<name>A0A3N4U625_9RHOB</name>
<dbReference type="Proteomes" id="UP000269689">
    <property type="component" value="Unassembled WGS sequence"/>
</dbReference>
<dbReference type="Pfam" id="PF10711">
    <property type="entry name" value="DUF2513"/>
    <property type="match status" value="1"/>
</dbReference>
<dbReference type="EMBL" id="RKQK01000003">
    <property type="protein sequence ID" value="RPE66226.1"/>
    <property type="molecule type" value="Genomic_DNA"/>
</dbReference>
<gene>
    <name evidence="1" type="ORF">EDD53_1925</name>
</gene>
<proteinExistence type="predicted"/>
<keyword evidence="2" id="KW-1185">Reference proteome</keyword>
<dbReference type="RefSeq" id="WP_123792995.1">
    <property type="nucleotide sequence ID" value="NZ_RKQK01000003.1"/>
</dbReference>
<dbReference type="InterPro" id="IPR019650">
    <property type="entry name" value="DUF2513"/>
</dbReference>
<protein>
    <submittedName>
        <fullName evidence="1">Uncharacterized protein DUF2513</fullName>
    </submittedName>
</protein>